<dbReference type="PANTHER" id="PTHR10434:SF11">
    <property type="entry name" value="1-ACYL-SN-GLYCEROL-3-PHOSPHATE ACYLTRANSFERASE"/>
    <property type="match status" value="1"/>
</dbReference>
<dbReference type="Pfam" id="PF01553">
    <property type="entry name" value="Acyltransferase"/>
    <property type="match status" value="1"/>
</dbReference>
<dbReference type="RefSeq" id="WP_109306894.1">
    <property type="nucleotide sequence ID" value="NZ_BJUF01000087.1"/>
</dbReference>
<protein>
    <submittedName>
        <fullName evidence="4">1-acyl-sn-glycerol-3-phosphate acyltransferase</fullName>
    </submittedName>
</protein>
<dbReference type="CDD" id="cd07989">
    <property type="entry name" value="LPLAT_AGPAT-like"/>
    <property type="match status" value="1"/>
</dbReference>
<dbReference type="GO" id="GO:0003841">
    <property type="term" value="F:1-acylglycerol-3-phosphate O-acyltransferase activity"/>
    <property type="evidence" value="ECO:0007669"/>
    <property type="project" value="TreeGrafter"/>
</dbReference>
<evidence type="ECO:0000256" key="2">
    <source>
        <dbReference type="ARBA" id="ARBA00023315"/>
    </source>
</evidence>
<gene>
    <name evidence="4" type="ORF">DEX24_13245</name>
</gene>
<proteinExistence type="predicted"/>
<reference evidence="4 5" key="1">
    <citation type="submission" date="2018-05" db="EMBL/GenBank/DDBJ databases">
        <title>Kurthia sibirica genome sequence.</title>
        <authorList>
            <person name="Maclea K.S."/>
            <person name="Goen A.E."/>
        </authorList>
    </citation>
    <scope>NUCLEOTIDE SEQUENCE [LARGE SCALE GENOMIC DNA]</scope>
    <source>
        <strain evidence="4 5">ATCC 49154</strain>
    </source>
</reference>
<dbReference type="AlphaFoldDB" id="A0A2U3AIQ3"/>
<name>A0A2U3AIQ3_9BACL</name>
<dbReference type="EMBL" id="QFVR01000021">
    <property type="protein sequence ID" value="PWI24429.1"/>
    <property type="molecule type" value="Genomic_DNA"/>
</dbReference>
<dbReference type="Proteomes" id="UP000245938">
    <property type="component" value="Unassembled WGS sequence"/>
</dbReference>
<keyword evidence="1 4" id="KW-0808">Transferase</keyword>
<evidence type="ECO:0000313" key="4">
    <source>
        <dbReference type="EMBL" id="PWI24429.1"/>
    </source>
</evidence>
<dbReference type="OrthoDB" id="9803035at2"/>
<keyword evidence="2 4" id="KW-0012">Acyltransferase</keyword>
<accession>A0A2U3AIQ3</accession>
<organism evidence="4 5">
    <name type="scientific">Kurthia sibirica</name>
    <dbReference type="NCBI Taxonomy" id="202750"/>
    <lineage>
        <taxon>Bacteria</taxon>
        <taxon>Bacillati</taxon>
        <taxon>Bacillota</taxon>
        <taxon>Bacilli</taxon>
        <taxon>Bacillales</taxon>
        <taxon>Caryophanaceae</taxon>
        <taxon>Kurthia</taxon>
    </lineage>
</organism>
<evidence type="ECO:0000313" key="5">
    <source>
        <dbReference type="Proteomes" id="UP000245938"/>
    </source>
</evidence>
<comment type="caution">
    <text evidence="4">The sequence shown here is derived from an EMBL/GenBank/DDBJ whole genome shotgun (WGS) entry which is preliminary data.</text>
</comment>
<keyword evidence="5" id="KW-1185">Reference proteome</keyword>
<sequence>MDFYHFAKSLVNTALKPLYRMDIIGKEHFPKEGGVLLCSNHIHELDPPMVGITSPRPVNFMAKEELFNMPVLKGILPKVHAFPVKRGFSDRQALRTAVNLLKDGQVVGLFPEGTRNRTGTLGKGFSGAGFFALRGNAVVVPCAIIGPYKAFKRLKVVYGEPIDMEPYRERKAKPEEVTEVIMAHIQLLLDEHHPDNKK</sequence>
<evidence type="ECO:0000259" key="3">
    <source>
        <dbReference type="SMART" id="SM00563"/>
    </source>
</evidence>
<dbReference type="GO" id="GO:0006654">
    <property type="term" value="P:phosphatidic acid biosynthetic process"/>
    <property type="evidence" value="ECO:0007669"/>
    <property type="project" value="TreeGrafter"/>
</dbReference>
<dbReference type="SMART" id="SM00563">
    <property type="entry name" value="PlsC"/>
    <property type="match status" value="1"/>
</dbReference>
<dbReference type="SUPFAM" id="SSF69593">
    <property type="entry name" value="Glycerol-3-phosphate (1)-acyltransferase"/>
    <property type="match status" value="1"/>
</dbReference>
<dbReference type="PANTHER" id="PTHR10434">
    <property type="entry name" value="1-ACYL-SN-GLYCEROL-3-PHOSPHATE ACYLTRANSFERASE"/>
    <property type="match status" value="1"/>
</dbReference>
<feature type="domain" description="Phospholipid/glycerol acyltransferase" evidence="3">
    <location>
        <begin position="35"/>
        <end position="147"/>
    </location>
</feature>
<evidence type="ECO:0000256" key="1">
    <source>
        <dbReference type="ARBA" id="ARBA00022679"/>
    </source>
</evidence>
<dbReference type="InterPro" id="IPR002123">
    <property type="entry name" value="Plipid/glycerol_acylTrfase"/>
</dbReference>